<sequence>MADRARVRELMLGVEGLALMRSAIDGNDDFIAARIEEISKIAAPDTAAIPPEEALSELDVATGYRVWSENYDSLPNFFLTAEEPVVDGLLAGLPPGRALDAACGTGRHTTGLVARGHEVIGVDQSPEMMRRAKTKAPSAEFRIGDLERLPVTDHTVDLAVCALALSHLRDIGPAIGEFRRVLRPGGRLIVTEVHPMMVLLQGPALFCHKPGELAFIRYHAHLASEYLAAFAEHGFAVRSCHEPLFAGPLAPGGYEELIPEAANAAWAGLPVVVVWEAEAIE</sequence>
<evidence type="ECO:0000259" key="1">
    <source>
        <dbReference type="Pfam" id="PF08241"/>
    </source>
</evidence>
<dbReference type="InterPro" id="IPR029063">
    <property type="entry name" value="SAM-dependent_MTases_sf"/>
</dbReference>
<dbReference type="Proteomes" id="UP000243542">
    <property type="component" value="Unassembled WGS sequence"/>
</dbReference>
<dbReference type="CDD" id="cd02440">
    <property type="entry name" value="AdoMet_MTases"/>
    <property type="match status" value="1"/>
</dbReference>
<dbReference type="Pfam" id="PF08241">
    <property type="entry name" value="Methyltransf_11"/>
    <property type="match status" value="1"/>
</dbReference>
<evidence type="ECO:0000313" key="2">
    <source>
        <dbReference type="EMBL" id="PFG49955.1"/>
    </source>
</evidence>
<dbReference type="EMBL" id="PDJK01000002">
    <property type="protein sequence ID" value="PFG49955.1"/>
    <property type="molecule type" value="Genomic_DNA"/>
</dbReference>
<organism evidence="2 3">
    <name type="scientific">Amycolatopsis sulphurea</name>
    <dbReference type="NCBI Taxonomy" id="76022"/>
    <lineage>
        <taxon>Bacteria</taxon>
        <taxon>Bacillati</taxon>
        <taxon>Actinomycetota</taxon>
        <taxon>Actinomycetes</taxon>
        <taxon>Pseudonocardiales</taxon>
        <taxon>Pseudonocardiaceae</taxon>
        <taxon>Amycolatopsis</taxon>
    </lineage>
</organism>
<keyword evidence="2" id="KW-0489">Methyltransferase</keyword>
<dbReference type="Gene3D" id="3.40.50.150">
    <property type="entry name" value="Vaccinia Virus protein VP39"/>
    <property type="match status" value="1"/>
</dbReference>
<keyword evidence="2" id="KW-0808">Transferase</keyword>
<comment type="caution">
    <text evidence="2">The sequence shown here is derived from an EMBL/GenBank/DDBJ whole genome shotgun (WGS) entry which is preliminary data.</text>
</comment>
<reference evidence="2 3" key="1">
    <citation type="submission" date="2017-10" db="EMBL/GenBank/DDBJ databases">
        <title>Sequencing the genomes of 1000 actinobacteria strains.</title>
        <authorList>
            <person name="Klenk H.-P."/>
        </authorList>
    </citation>
    <scope>NUCLEOTIDE SEQUENCE [LARGE SCALE GENOMIC DNA]</scope>
    <source>
        <strain evidence="2 3">DSM 46092</strain>
    </source>
</reference>
<accession>A0A2A9FHN7</accession>
<gene>
    <name evidence="2" type="ORF">ATK36_5149</name>
</gene>
<dbReference type="GO" id="GO:0032259">
    <property type="term" value="P:methylation"/>
    <property type="evidence" value="ECO:0007669"/>
    <property type="project" value="UniProtKB-KW"/>
</dbReference>
<protein>
    <submittedName>
        <fullName evidence="2">Methyltransferase family protein</fullName>
    </submittedName>
</protein>
<dbReference type="RefSeq" id="WP_098513781.1">
    <property type="nucleotide sequence ID" value="NZ_JBIAKZ010000028.1"/>
</dbReference>
<dbReference type="InterPro" id="IPR013216">
    <property type="entry name" value="Methyltransf_11"/>
</dbReference>
<feature type="domain" description="Methyltransferase type 11" evidence="1">
    <location>
        <begin position="99"/>
        <end position="190"/>
    </location>
</feature>
<keyword evidence="3" id="KW-1185">Reference proteome</keyword>
<name>A0A2A9FHN7_9PSEU</name>
<evidence type="ECO:0000313" key="3">
    <source>
        <dbReference type="Proteomes" id="UP000243542"/>
    </source>
</evidence>
<dbReference type="PANTHER" id="PTHR43591">
    <property type="entry name" value="METHYLTRANSFERASE"/>
    <property type="match status" value="1"/>
</dbReference>
<dbReference type="SUPFAM" id="SSF53335">
    <property type="entry name" value="S-adenosyl-L-methionine-dependent methyltransferases"/>
    <property type="match status" value="1"/>
</dbReference>
<dbReference type="GO" id="GO:0008757">
    <property type="term" value="F:S-adenosylmethionine-dependent methyltransferase activity"/>
    <property type="evidence" value="ECO:0007669"/>
    <property type="project" value="InterPro"/>
</dbReference>
<proteinExistence type="predicted"/>
<dbReference type="AlphaFoldDB" id="A0A2A9FHN7"/>